<name>A0A7U4DNL1_DESPD</name>
<gene>
    <name evidence="6" type="ordered locus">Despr_0863</name>
</gene>
<dbReference type="RefSeq" id="WP_015723581.1">
    <property type="nucleotide sequence ID" value="NC_014972.1"/>
</dbReference>
<dbReference type="Pfam" id="PF00126">
    <property type="entry name" value="HTH_1"/>
    <property type="match status" value="1"/>
</dbReference>
<dbReference type="InterPro" id="IPR000847">
    <property type="entry name" value="LysR_HTH_N"/>
</dbReference>
<dbReference type="GO" id="GO:0000976">
    <property type="term" value="F:transcription cis-regulatory region binding"/>
    <property type="evidence" value="ECO:0007669"/>
    <property type="project" value="TreeGrafter"/>
</dbReference>
<dbReference type="SUPFAM" id="SSF53850">
    <property type="entry name" value="Periplasmic binding protein-like II"/>
    <property type="match status" value="1"/>
</dbReference>
<dbReference type="PANTHER" id="PTHR30126:SF94">
    <property type="entry name" value="LYSR FAMILY TRANSCRIPTIONAL REGULATOR"/>
    <property type="match status" value="1"/>
</dbReference>
<dbReference type="KEGG" id="dpr:Despr_0863"/>
<dbReference type="PRINTS" id="PR00039">
    <property type="entry name" value="HTHLYSR"/>
</dbReference>
<reference evidence="6 7" key="1">
    <citation type="journal article" date="2011" name="Stand. Genomic Sci.">
        <title>Complete genome sequence of Desulfobulbus propionicus type strain (1pr3).</title>
        <authorList>
            <person name="Pagani I."/>
            <person name="Lapidus A."/>
            <person name="Nolan M."/>
            <person name="Lucas S."/>
            <person name="Hammon N."/>
            <person name="Deshpande S."/>
            <person name="Cheng J.F."/>
            <person name="Chertkov O."/>
            <person name="Davenport K."/>
            <person name="Tapia R."/>
            <person name="Han C."/>
            <person name="Goodwin L."/>
            <person name="Pitluck S."/>
            <person name="Liolios K."/>
            <person name="Mavromatis K."/>
            <person name="Ivanova N."/>
            <person name="Mikhailova N."/>
            <person name="Pati A."/>
            <person name="Chen A."/>
            <person name="Palaniappan K."/>
            <person name="Land M."/>
            <person name="Hauser L."/>
            <person name="Chang Y.J."/>
            <person name="Jeffries C.D."/>
            <person name="Detter J.C."/>
            <person name="Brambilla E."/>
            <person name="Kannan K.P."/>
            <person name="Djao O.D."/>
            <person name="Rohde M."/>
            <person name="Pukall R."/>
            <person name="Spring S."/>
            <person name="Goker M."/>
            <person name="Sikorski J."/>
            <person name="Woyke T."/>
            <person name="Bristow J."/>
            <person name="Eisen J.A."/>
            <person name="Markowitz V."/>
            <person name="Hugenholtz P."/>
            <person name="Kyrpides N.C."/>
            <person name="Klenk H.P."/>
        </authorList>
    </citation>
    <scope>NUCLEOTIDE SEQUENCE [LARGE SCALE GENOMIC DNA]</scope>
    <source>
        <strain evidence="7">ATCC 33891 / DSM 2032 / 1pr3</strain>
    </source>
</reference>
<comment type="similarity">
    <text evidence="1">Belongs to the LysR transcriptional regulatory family.</text>
</comment>
<dbReference type="Proteomes" id="UP000006365">
    <property type="component" value="Chromosome"/>
</dbReference>
<evidence type="ECO:0000256" key="2">
    <source>
        <dbReference type="ARBA" id="ARBA00023015"/>
    </source>
</evidence>
<evidence type="ECO:0000259" key="5">
    <source>
        <dbReference type="PROSITE" id="PS50931"/>
    </source>
</evidence>
<dbReference type="InterPro" id="IPR005119">
    <property type="entry name" value="LysR_subst-bd"/>
</dbReference>
<keyword evidence="7" id="KW-1185">Reference proteome</keyword>
<feature type="domain" description="HTH lysR-type" evidence="5">
    <location>
        <begin position="3"/>
        <end position="60"/>
    </location>
</feature>
<dbReference type="Gene3D" id="3.40.190.290">
    <property type="match status" value="1"/>
</dbReference>
<sequence length="330" mass="36459">MAITFRQLEIFIAVAETQQVTRASKKLLLTQSAVSMALGELENQLGGPLFDRHGRSLLLNDRGRYLLPLSKAILHQVANIETILTEQQDTVAGVLEIVASSTIGNYVLPYLIGAFMRLHPEAHINMLVVNTMTAEKLVATGQADLGFVEGDINVDSLVATSWFEDELGIIVSANHKLADRATFIIPDDLKETSWVMREEGSGTAEIFTKKLGRYASLLKVVTKTGHTEAIKKAVESGVGAACLSMLTVCREAEEGWLKILPIEGMDMSRQLWIIQHKDKIITRLMAEFLRFCEVVAENHLGRECLSSPWKLQSLLAKSKLDKDLSSPTSK</sequence>
<dbReference type="InterPro" id="IPR036390">
    <property type="entry name" value="WH_DNA-bd_sf"/>
</dbReference>
<dbReference type="EMBL" id="CP002364">
    <property type="protein sequence ID" value="ADW17037.1"/>
    <property type="molecule type" value="Genomic_DNA"/>
</dbReference>
<dbReference type="CDD" id="cd08420">
    <property type="entry name" value="PBP2_CysL_like"/>
    <property type="match status" value="1"/>
</dbReference>
<dbReference type="GO" id="GO:0003700">
    <property type="term" value="F:DNA-binding transcription factor activity"/>
    <property type="evidence" value="ECO:0007669"/>
    <property type="project" value="InterPro"/>
</dbReference>
<keyword evidence="4" id="KW-0804">Transcription</keyword>
<protein>
    <submittedName>
        <fullName evidence="6">Transcriptional regulator, LysR family</fullName>
    </submittedName>
</protein>
<organism evidence="6 7">
    <name type="scientific">Desulfobulbus propionicus (strain ATCC 33891 / DSM 2032 / VKM B-1956 / 1pr3)</name>
    <dbReference type="NCBI Taxonomy" id="577650"/>
    <lineage>
        <taxon>Bacteria</taxon>
        <taxon>Pseudomonadati</taxon>
        <taxon>Thermodesulfobacteriota</taxon>
        <taxon>Desulfobulbia</taxon>
        <taxon>Desulfobulbales</taxon>
        <taxon>Desulfobulbaceae</taxon>
        <taxon>Desulfobulbus</taxon>
    </lineage>
</organism>
<keyword evidence="3" id="KW-0238">DNA-binding</keyword>
<evidence type="ECO:0000313" key="7">
    <source>
        <dbReference type="Proteomes" id="UP000006365"/>
    </source>
</evidence>
<dbReference type="Gene3D" id="1.10.10.10">
    <property type="entry name" value="Winged helix-like DNA-binding domain superfamily/Winged helix DNA-binding domain"/>
    <property type="match status" value="1"/>
</dbReference>
<dbReference type="InterPro" id="IPR036388">
    <property type="entry name" value="WH-like_DNA-bd_sf"/>
</dbReference>
<dbReference type="SUPFAM" id="SSF46785">
    <property type="entry name" value="Winged helix' DNA-binding domain"/>
    <property type="match status" value="1"/>
</dbReference>
<evidence type="ECO:0000256" key="1">
    <source>
        <dbReference type="ARBA" id="ARBA00009437"/>
    </source>
</evidence>
<dbReference type="Pfam" id="PF03466">
    <property type="entry name" value="LysR_substrate"/>
    <property type="match status" value="1"/>
</dbReference>
<dbReference type="AlphaFoldDB" id="A0A7U4DNL1"/>
<accession>A0A7U4DNL1</accession>
<dbReference type="FunFam" id="1.10.10.10:FF:000001">
    <property type="entry name" value="LysR family transcriptional regulator"/>
    <property type="match status" value="1"/>
</dbReference>
<proteinExistence type="inferred from homology"/>
<evidence type="ECO:0000256" key="4">
    <source>
        <dbReference type="ARBA" id="ARBA00023163"/>
    </source>
</evidence>
<evidence type="ECO:0000313" key="6">
    <source>
        <dbReference type="EMBL" id="ADW17037.1"/>
    </source>
</evidence>
<dbReference type="PANTHER" id="PTHR30126">
    <property type="entry name" value="HTH-TYPE TRANSCRIPTIONAL REGULATOR"/>
    <property type="match status" value="1"/>
</dbReference>
<keyword evidence="2" id="KW-0805">Transcription regulation</keyword>
<dbReference type="PROSITE" id="PS50931">
    <property type="entry name" value="HTH_LYSR"/>
    <property type="match status" value="1"/>
</dbReference>
<evidence type="ECO:0000256" key="3">
    <source>
        <dbReference type="ARBA" id="ARBA00023125"/>
    </source>
</evidence>